<dbReference type="EMBL" id="POTX01000370">
    <property type="protein sequence ID" value="PZF84783.1"/>
    <property type="molecule type" value="Genomic_DNA"/>
</dbReference>
<gene>
    <name evidence="1" type="ORF">C1I93_29135</name>
</gene>
<evidence type="ECO:0000313" key="2">
    <source>
        <dbReference type="Proteomes" id="UP000248627"/>
    </source>
</evidence>
<keyword evidence="2" id="KW-1185">Reference proteome</keyword>
<reference evidence="1 2" key="1">
    <citation type="submission" date="2018-01" db="EMBL/GenBank/DDBJ databases">
        <title>Draft genome sequence of Jishengella endophytica.</title>
        <authorList>
            <person name="Sahin N."/>
            <person name="Ay H."/>
            <person name="Saygin H."/>
        </authorList>
    </citation>
    <scope>NUCLEOTIDE SEQUENCE [LARGE SCALE GENOMIC DNA]</scope>
    <source>
        <strain evidence="1 2">DSM 45430</strain>
    </source>
</reference>
<sequence>MPFPDLLRSRSLAGATVATSPENTAVPLSEKGSYVGGAERDQGQSRGEQIQAAEREAAKQRILAQAEAERIPVEETTRVVPDRPWRRRER</sequence>
<comment type="caution">
    <text evidence="1">The sequence shown here is derived from an EMBL/GenBank/DDBJ whole genome shotgun (WGS) entry which is preliminary data.</text>
</comment>
<organism evidence="1 2">
    <name type="scientific">Micromonospora endophytica</name>
    <dbReference type="NCBI Taxonomy" id="515350"/>
    <lineage>
        <taxon>Bacteria</taxon>
        <taxon>Bacillati</taxon>
        <taxon>Actinomycetota</taxon>
        <taxon>Actinomycetes</taxon>
        <taxon>Micromonosporales</taxon>
        <taxon>Micromonosporaceae</taxon>
        <taxon>Micromonospora</taxon>
    </lineage>
</organism>
<protein>
    <submittedName>
        <fullName evidence="1">Uncharacterized protein</fullName>
    </submittedName>
</protein>
<accession>A0A2W2CX66</accession>
<dbReference type="AlphaFoldDB" id="A0A2W2CX66"/>
<proteinExistence type="predicted"/>
<name>A0A2W2CX66_9ACTN</name>
<dbReference type="Proteomes" id="UP000248627">
    <property type="component" value="Unassembled WGS sequence"/>
</dbReference>
<evidence type="ECO:0000313" key="1">
    <source>
        <dbReference type="EMBL" id="PZF84783.1"/>
    </source>
</evidence>